<dbReference type="PANTHER" id="PTHR30164">
    <property type="entry name" value="MTFA PEPTIDASE"/>
    <property type="match status" value="1"/>
</dbReference>
<dbReference type="RefSeq" id="WP_129749625.1">
    <property type="nucleotide sequence ID" value="NZ_JUIW01000002.1"/>
</dbReference>
<name>A0A444WG40_9FLAO</name>
<sequence>MIYIILLAVILVAIGFVLVKKPKQAVVKAFPAEWHTLLLENVLFYRNLSAGKQVEFQKRIMLFLSEVYIEGVQLEITDLDKLLVASSAVIPVFGFNEWHYYNLSGVLLYPDYFNEDMEFADTASSRNIGGLVGTGRFENQMILSQKALYHGFSNTTDKGNTGIHEFVHLIDKMDGLVDGIPEKLLGHKYAIPWLDLIHKKMEAINDDKSDIRKYGGTNQAEFFAVAAEYFFERPDLLKRKHPELYKMMEVCFNTKKSK</sequence>
<dbReference type="GO" id="GO:0005829">
    <property type="term" value="C:cytosol"/>
    <property type="evidence" value="ECO:0007669"/>
    <property type="project" value="TreeGrafter"/>
</dbReference>
<dbReference type="InterPro" id="IPR010384">
    <property type="entry name" value="MtfA_fam"/>
</dbReference>
<dbReference type="AlphaFoldDB" id="A0A444WG40"/>
<dbReference type="Gene3D" id="1.10.472.150">
    <property type="entry name" value="Glucose-regulated metallo-peptidase M90, N-terminal domain"/>
    <property type="match status" value="1"/>
</dbReference>
<comment type="caution">
    <text evidence="1">The sequence shown here is derived from an EMBL/GenBank/DDBJ whole genome shotgun (WGS) entry which is preliminary data.</text>
</comment>
<dbReference type="InterPro" id="IPR042252">
    <property type="entry name" value="MtfA_N"/>
</dbReference>
<reference evidence="1 2" key="1">
    <citation type="submission" date="2014-12" db="EMBL/GenBank/DDBJ databases">
        <title>Genome sequence of Flavobacterium beibuense RSKm HC5.</title>
        <authorList>
            <person name="Kim J.F."/>
            <person name="Song J.Y."/>
            <person name="Kwak M.-J."/>
            <person name="Lee S.-W."/>
        </authorList>
    </citation>
    <scope>NUCLEOTIDE SEQUENCE [LARGE SCALE GENOMIC DNA]</scope>
    <source>
        <strain evidence="1 2">RSKm HC5</strain>
    </source>
</reference>
<keyword evidence="2" id="KW-1185">Reference proteome</keyword>
<keyword evidence="1" id="KW-0030">Aminoacyl-tRNA synthetase</keyword>
<dbReference type="InterPro" id="IPR024079">
    <property type="entry name" value="MetalloPept_cat_dom_sf"/>
</dbReference>
<dbReference type="Proteomes" id="UP000289775">
    <property type="component" value="Unassembled WGS sequence"/>
</dbReference>
<dbReference type="SUPFAM" id="SSF55486">
    <property type="entry name" value="Metalloproteases ('zincins'), catalytic domain"/>
    <property type="match status" value="1"/>
</dbReference>
<evidence type="ECO:0000313" key="1">
    <source>
        <dbReference type="EMBL" id="RYJ44810.1"/>
    </source>
</evidence>
<protein>
    <submittedName>
        <fullName evidence="1">Phenylalanyl-tRNA synthetase, alpha subunit</fullName>
    </submittedName>
</protein>
<proteinExistence type="predicted"/>
<gene>
    <name evidence="1" type="ORF">NU09_0444</name>
</gene>
<dbReference type="Gene3D" id="3.40.390.10">
    <property type="entry name" value="Collagenase (Catalytic Domain)"/>
    <property type="match status" value="1"/>
</dbReference>
<accession>A0A444WG40</accession>
<dbReference type="EMBL" id="JUIW01000002">
    <property type="protein sequence ID" value="RYJ44810.1"/>
    <property type="molecule type" value="Genomic_DNA"/>
</dbReference>
<dbReference type="GO" id="GO:0008237">
    <property type="term" value="F:metallopeptidase activity"/>
    <property type="evidence" value="ECO:0007669"/>
    <property type="project" value="InterPro"/>
</dbReference>
<keyword evidence="1" id="KW-0436">Ligase</keyword>
<dbReference type="OrthoDB" id="9786424at2"/>
<evidence type="ECO:0000313" key="2">
    <source>
        <dbReference type="Proteomes" id="UP000289775"/>
    </source>
</evidence>
<dbReference type="GO" id="GO:0004812">
    <property type="term" value="F:aminoacyl-tRNA ligase activity"/>
    <property type="evidence" value="ECO:0007669"/>
    <property type="project" value="UniProtKB-KW"/>
</dbReference>
<dbReference type="PANTHER" id="PTHR30164:SF2">
    <property type="entry name" value="PROTEIN MTFA"/>
    <property type="match status" value="1"/>
</dbReference>
<dbReference type="Pfam" id="PF06167">
    <property type="entry name" value="Peptidase_M90"/>
    <property type="match status" value="1"/>
</dbReference>
<dbReference type="GO" id="GO:0004177">
    <property type="term" value="F:aminopeptidase activity"/>
    <property type="evidence" value="ECO:0007669"/>
    <property type="project" value="TreeGrafter"/>
</dbReference>
<dbReference type="CDD" id="cd20169">
    <property type="entry name" value="Peptidase_M90_mtfA"/>
    <property type="match status" value="1"/>
</dbReference>
<organism evidence="1 2">
    <name type="scientific">Flavobacterium beibuense</name>
    <dbReference type="NCBI Taxonomy" id="657326"/>
    <lineage>
        <taxon>Bacteria</taxon>
        <taxon>Pseudomonadati</taxon>
        <taxon>Bacteroidota</taxon>
        <taxon>Flavobacteriia</taxon>
        <taxon>Flavobacteriales</taxon>
        <taxon>Flavobacteriaceae</taxon>
        <taxon>Flavobacterium</taxon>
    </lineage>
</organism>